<sequence length="887" mass="98291">MERGGLPKEVCTMIPAVRSVVVVQAMLHIGLLGISTLMAAVSAKSGCPRPCLVAATLVAIGCLCRLVVMVGLGFTQAFIAGSMTAPDAVLQQRIWYSRWHLWSRFGSIVMILQLIGAVYLSSMSIKRQSNNYGGQSTYCASSGGAHTKTLLRNLFVIVLVLAWMLVVSQCCIASNILGWRQLYEEHHEAWRAHYREMFSHGIQELLCCLGKWKYLHTLAGDEVDSVASLLGELVSYRASGASHLEFLAGISLLQVRRPRKSQFLDESCDAPDTLITEATLLHPYAVAAYTGLLLDFGRHPFGFLCCWFHRQGLLTPWNHSRRAIIEGDNWWRGHAAAFLKGSQLPPEALLKGRVHQKHRETVYFVAVVQHLRCIVIAVRGTESPEDLLTDGLCRECTLSDSDLSGLMNCSSISESLKRKLDETKPHFAHAGVLEAARELALQLDSLTDGTWSQEATNSLNFVKGDDGSSRKKGFLSSLVGPSGKYESYAIRFVGHSLGGSIAAITAMLLYIRHPSLHVYTYGVLPCLDLLTSEACNEFTTSVVYNDEFSSRLSVASITRLRASALQALATDAGRCSTMVTQIARQFTCSQKNKKTVGDDLDIEEVPNVRLPSQKITSTKHRRLEYMLKGGLCLCYYTCHSAMHTSKYSSSSPLHDATANVLVYKQHEIGAEAHSHPSAKALDTFLNVEDISKIDHKLPGEFSVGSADQVSNTQAVSQHDDFNNNGSQILFNGIENNSLTSSREIQGMYTPNNMGSWEQRGEQGENDLQKYHQEVPPTASISEDYKNAIVNRTRNLDEMFPVELFIPGLVIHIVCDDEDGVLSSTRIVSKMQPRSKTRYRAILRQRESFKDIVISPSMFLDHMPWRCQHALKAVMDQQVSKALPVDLV</sequence>
<gene>
    <name evidence="1" type="ORF">O6H91_16G035500</name>
</gene>
<name>A0ACC2BBG5_DIPCM</name>
<proteinExistence type="predicted"/>
<organism evidence="1 2">
    <name type="scientific">Diphasiastrum complanatum</name>
    <name type="common">Issler's clubmoss</name>
    <name type="synonym">Lycopodium complanatum</name>
    <dbReference type="NCBI Taxonomy" id="34168"/>
    <lineage>
        <taxon>Eukaryota</taxon>
        <taxon>Viridiplantae</taxon>
        <taxon>Streptophyta</taxon>
        <taxon>Embryophyta</taxon>
        <taxon>Tracheophyta</taxon>
        <taxon>Lycopodiopsida</taxon>
        <taxon>Lycopodiales</taxon>
        <taxon>Lycopodiaceae</taxon>
        <taxon>Lycopodioideae</taxon>
        <taxon>Diphasiastrum</taxon>
    </lineage>
</organism>
<keyword evidence="2" id="KW-1185">Reference proteome</keyword>
<reference evidence="2" key="1">
    <citation type="journal article" date="2024" name="Proc. Natl. Acad. Sci. U.S.A.">
        <title>Extraordinary preservation of gene collinearity over three hundred million years revealed in homosporous lycophytes.</title>
        <authorList>
            <person name="Li C."/>
            <person name="Wickell D."/>
            <person name="Kuo L.Y."/>
            <person name="Chen X."/>
            <person name="Nie B."/>
            <person name="Liao X."/>
            <person name="Peng D."/>
            <person name="Ji J."/>
            <person name="Jenkins J."/>
            <person name="Williams M."/>
            <person name="Shu S."/>
            <person name="Plott C."/>
            <person name="Barry K."/>
            <person name="Rajasekar S."/>
            <person name="Grimwood J."/>
            <person name="Han X."/>
            <person name="Sun S."/>
            <person name="Hou Z."/>
            <person name="He W."/>
            <person name="Dai G."/>
            <person name="Sun C."/>
            <person name="Schmutz J."/>
            <person name="Leebens-Mack J.H."/>
            <person name="Li F.W."/>
            <person name="Wang L."/>
        </authorList>
    </citation>
    <scope>NUCLEOTIDE SEQUENCE [LARGE SCALE GENOMIC DNA]</scope>
    <source>
        <strain evidence="2">cv. PW_Plant_1</strain>
    </source>
</reference>
<dbReference type="EMBL" id="CM055107">
    <property type="protein sequence ID" value="KAJ7527076.1"/>
    <property type="molecule type" value="Genomic_DNA"/>
</dbReference>
<dbReference type="Proteomes" id="UP001162992">
    <property type="component" value="Chromosome 16"/>
</dbReference>
<evidence type="ECO:0000313" key="1">
    <source>
        <dbReference type="EMBL" id="KAJ7527076.1"/>
    </source>
</evidence>
<accession>A0ACC2BBG5</accession>
<protein>
    <submittedName>
        <fullName evidence="1">Uncharacterized protein</fullName>
    </submittedName>
</protein>
<evidence type="ECO:0000313" key="2">
    <source>
        <dbReference type="Proteomes" id="UP001162992"/>
    </source>
</evidence>
<comment type="caution">
    <text evidence="1">The sequence shown here is derived from an EMBL/GenBank/DDBJ whole genome shotgun (WGS) entry which is preliminary data.</text>
</comment>